<organism evidence="1 3">
    <name type="scientific">Gibberella zeae (strain ATCC MYA-4620 / CBS 123657 / FGSC 9075 / NRRL 31084 / PH-1)</name>
    <name type="common">Wheat head blight fungus</name>
    <name type="synonym">Fusarium graminearum</name>
    <dbReference type="NCBI Taxonomy" id="229533"/>
    <lineage>
        <taxon>Eukaryota</taxon>
        <taxon>Fungi</taxon>
        <taxon>Dikarya</taxon>
        <taxon>Ascomycota</taxon>
        <taxon>Pezizomycotina</taxon>
        <taxon>Sordariomycetes</taxon>
        <taxon>Hypocreomycetidae</taxon>
        <taxon>Hypocreales</taxon>
        <taxon>Nectriaceae</taxon>
        <taxon>Fusarium</taxon>
    </lineage>
</organism>
<dbReference type="InParanoid" id="A0A098D4P9"/>
<evidence type="ECO:0000313" key="2">
    <source>
        <dbReference type="EnsemblFungi" id="CEF73929"/>
    </source>
</evidence>
<evidence type="ECO:0000313" key="1">
    <source>
        <dbReference type="EMBL" id="CEF73929.1"/>
    </source>
</evidence>
<protein>
    <submittedName>
        <fullName evidence="1">Chromosome 1, complete genome</fullName>
    </submittedName>
</protein>
<reference evidence="2 3" key="2">
    <citation type="journal article" date="2010" name="Nature">
        <title>Comparative genomics reveals mobile pathogenicity chromosomes in Fusarium.</title>
        <authorList>
            <person name="Ma L.J."/>
            <person name="van der Does H.C."/>
            <person name="Borkovich K.A."/>
            <person name="Coleman J.J."/>
            <person name="Daboussi M.J."/>
            <person name="Di Pietro A."/>
            <person name="Dufresne M."/>
            <person name="Freitag M."/>
            <person name="Grabherr M."/>
            <person name="Henrissat B."/>
            <person name="Houterman P.M."/>
            <person name="Kang S."/>
            <person name="Shim W.B."/>
            <person name="Woloshuk C."/>
            <person name="Xie X."/>
            <person name="Xu J.R."/>
            <person name="Antoniw J."/>
            <person name="Baker S.E."/>
            <person name="Bluhm B.H."/>
            <person name="Breakspear A."/>
            <person name="Brown D.W."/>
            <person name="Butchko R.A."/>
            <person name="Chapman S."/>
            <person name="Coulson R."/>
            <person name="Coutinho P.M."/>
            <person name="Danchin E.G."/>
            <person name="Diener A."/>
            <person name="Gale L.R."/>
            <person name="Gardiner D.M."/>
            <person name="Goff S."/>
            <person name="Hammond-Kosack K.E."/>
            <person name="Hilburn K."/>
            <person name="Hua-Van A."/>
            <person name="Jonkers W."/>
            <person name="Kazan K."/>
            <person name="Kodira C.D."/>
            <person name="Koehrsen M."/>
            <person name="Kumar L."/>
            <person name="Lee Y.H."/>
            <person name="Li L."/>
            <person name="Manners J.M."/>
            <person name="Miranda-Saavedra D."/>
            <person name="Mukherjee M."/>
            <person name="Park G."/>
            <person name="Park J."/>
            <person name="Park S.Y."/>
            <person name="Proctor R.H."/>
            <person name="Regev A."/>
            <person name="Ruiz-Roldan M.C."/>
            <person name="Sain D."/>
            <person name="Sakthikumar S."/>
            <person name="Sykes S."/>
            <person name="Schwartz D.C."/>
            <person name="Turgeon B.G."/>
            <person name="Wapinski I."/>
            <person name="Yoder O."/>
            <person name="Young S."/>
            <person name="Zeng Q."/>
            <person name="Zhou S."/>
            <person name="Galagan J."/>
            <person name="Cuomo C.A."/>
            <person name="Kistler H.C."/>
            <person name="Rep M."/>
        </authorList>
    </citation>
    <scope>GENOME REANNOTATION</scope>
    <source>
        <strain evidence="3">ATCC MYA-4620 / CBS 123657 / FGSC 9075 / NRRL 31084 / PH-1</strain>
        <strain evidence="2">PH-1 / ATCC MYA-4620 / FGSC 9075 / NRRL 31084</strain>
    </source>
</reference>
<accession>A0A0E0RRQ4</accession>
<accession>A0A098D4P9</accession>
<dbReference type="Proteomes" id="UP000070720">
    <property type="component" value="Chromosome 1"/>
</dbReference>
<name>A0A098D4P9_GIBZE</name>
<evidence type="ECO:0000313" key="3">
    <source>
        <dbReference type="Proteomes" id="UP000070720"/>
    </source>
</evidence>
<keyword evidence="3" id="KW-1185">Reference proteome</keyword>
<sequence>MTVLELALVVGRCCLGASIARITSKDSTPWTVASSRALTILHANVGSTARIMLL</sequence>
<dbReference type="EnsemblFungi" id="CEF73929">
    <property type="protein sequence ID" value="CEF73929"/>
    <property type="gene ID" value="FGRRES_15133"/>
</dbReference>
<dbReference type="AlphaFoldDB" id="A0A098D4P9"/>
<proteinExistence type="predicted"/>
<dbReference type="EMBL" id="HG970332">
    <property type="protein sequence ID" value="CEF73929.1"/>
    <property type="molecule type" value="Genomic_DNA"/>
</dbReference>
<dbReference type="VEuPathDB" id="FungiDB:FGRAMPH1_01G04245"/>
<reference evidence="2" key="4">
    <citation type="submission" date="2017-01" db="UniProtKB">
        <authorList>
            <consortium name="EnsemblFungi"/>
        </authorList>
    </citation>
    <scope>IDENTIFICATION</scope>
    <source>
        <strain evidence="2">PH-1 / ATCC MYA-4620 / FGSC 9075 / NRRL 31084</strain>
    </source>
</reference>
<reference evidence="2 3" key="1">
    <citation type="journal article" date="2007" name="Science">
        <title>The Fusarium graminearum genome reveals a link between localized polymorphism and pathogen specialization.</title>
        <authorList>
            <person name="Cuomo C.A."/>
            <person name="Gueldener U."/>
            <person name="Xu J.-R."/>
            <person name="Trail F."/>
            <person name="Turgeon B.G."/>
            <person name="Di Pietro A."/>
            <person name="Walton J.D."/>
            <person name="Ma L.-J."/>
            <person name="Baker S.E."/>
            <person name="Rep M."/>
            <person name="Adam G."/>
            <person name="Antoniw J."/>
            <person name="Baldwin T."/>
            <person name="Calvo S.E."/>
            <person name="Chang Y.-L."/>
            <person name="DeCaprio D."/>
            <person name="Gale L.R."/>
            <person name="Gnerre S."/>
            <person name="Goswami R.S."/>
            <person name="Hammond-Kosack K."/>
            <person name="Harris L.J."/>
            <person name="Hilburn K."/>
            <person name="Kennell J.C."/>
            <person name="Kroken S."/>
            <person name="Magnuson J.K."/>
            <person name="Mannhaupt G."/>
            <person name="Mauceli E.W."/>
            <person name="Mewes H.-W."/>
            <person name="Mitterbauer R."/>
            <person name="Muehlbauer G."/>
            <person name="Muensterkoetter M."/>
            <person name="Nelson D."/>
            <person name="O'Donnell K."/>
            <person name="Ouellet T."/>
            <person name="Qi W."/>
            <person name="Quesneville H."/>
            <person name="Roncero M.I.G."/>
            <person name="Seong K.-Y."/>
            <person name="Tetko I.V."/>
            <person name="Urban M."/>
            <person name="Waalwijk C."/>
            <person name="Ward T.J."/>
            <person name="Yao J."/>
            <person name="Birren B.W."/>
            <person name="Kistler H.C."/>
        </authorList>
    </citation>
    <scope>NUCLEOTIDE SEQUENCE [LARGE SCALE GENOMIC DNA]</scope>
    <source>
        <strain evidence="3">ATCC MYA-4620 / CBS 123657 / FGSC 9075 / NRRL 31084 / PH-1</strain>
        <strain evidence="2">PH-1 / ATCC MYA-4620 / FGSC 9075 / NRRL 31084</strain>
    </source>
</reference>
<reference evidence="1 3" key="3">
    <citation type="journal article" date="2015" name="BMC Genomics">
        <title>The completed genome sequence of the pathogenic ascomycete fungus Fusarium graminearum.</title>
        <authorList>
            <person name="King R."/>
            <person name="Urban M."/>
            <person name="Hammond-Kosack M.C."/>
            <person name="Hassani-Pak K."/>
            <person name="Hammond-Kosack K.E."/>
        </authorList>
    </citation>
    <scope>NUCLEOTIDE SEQUENCE [LARGE SCALE GENOMIC DNA]</scope>
    <source>
        <strain evidence="3">ATCC MYA-4620 / CBS 123657 / FGSC 9075 / NRRL 31084 / PH-1</strain>
        <strain evidence="1">PH-1</strain>
    </source>
</reference>
<gene>
    <name evidence="1" type="ORF">FGRAMPH1_01T04245</name>
</gene>